<dbReference type="EMBL" id="BACD03000053">
    <property type="protein sequence ID" value="GAO51803.1"/>
    <property type="molecule type" value="Genomic_DNA"/>
</dbReference>
<gene>
    <name evidence="1" type="ORF">G7K_5894-t1</name>
</gene>
<reference evidence="1 2" key="2">
    <citation type="journal article" date="2014" name="J. Gen. Appl. Microbiol.">
        <title>The early diverging ascomycetous budding yeast Saitoella complicata has three histone deacetylases belonging to the Clr6, Hos2, and Rpd3 lineages.</title>
        <authorList>
            <person name="Nishida H."/>
            <person name="Matsumoto T."/>
            <person name="Kondo S."/>
            <person name="Hamamoto M."/>
            <person name="Yoshikawa H."/>
        </authorList>
    </citation>
    <scope>NUCLEOTIDE SEQUENCE [LARGE SCALE GENOMIC DNA]</scope>
    <source>
        <strain evidence="1 2">NRRL Y-17804</strain>
    </source>
</reference>
<evidence type="ECO:0000313" key="1">
    <source>
        <dbReference type="EMBL" id="GAO51803.1"/>
    </source>
</evidence>
<dbReference type="AlphaFoldDB" id="A0A0E9NPR6"/>
<comment type="caution">
    <text evidence="1">The sequence shown here is derived from an EMBL/GenBank/DDBJ whole genome shotgun (WGS) entry which is preliminary data.</text>
</comment>
<sequence>MLDTPDLHHMLNPTDSGSLRNCFDPSPVTHRHGTRHRSPWPSFYELQTCQFCTSEAGNKRLYALVFFFLGRATYVLCAPPEGSVLHTGFMPEGLPAGSGTGNLVS</sequence>
<reference evidence="1 2" key="1">
    <citation type="journal article" date="2011" name="J. Gen. Appl. Microbiol.">
        <title>Draft genome sequencing of the enigmatic yeast Saitoella complicata.</title>
        <authorList>
            <person name="Nishida H."/>
            <person name="Hamamoto M."/>
            <person name="Sugiyama J."/>
        </authorList>
    </citation>
    <scope>NUCLEOTIDE SEQUENCE [LARGE SCALE GENOMIC DNA]</scope>
    <source>
        <strain evidence="1 2">NRRL Y-17804</strain>
    </source>
</reference>
<dbReference type="Proteomes" id="UP000033140">
    <property type="component" value="Unassembled WGS sequence"/>
</dbReference>
<accession>A0A0E9NPR6</accession>
<organism evidence="1 2">
    <name type="scientific">Saitoella complicata (strain BCRC 22490 / CBS 7301 / JCM 7358 / NBRC 10748 / NRRL Y-17804)</name>
    <dbReference type="NCBI Taxonomy" id="698492"/>
    <lineage>
        <taxon>Eukaryota</taxon>
        <taxon>Fungi</taxon>
        <taxon>Dikarya</taxon>
        <taxon>Ascomycota</taxon>
        <taxon>Taphrinomycotina</taxon>
        <taxon>Taphrinomycotina incertae sedis</taxon>
        <taxon>Saitoella</taxon>
    </lineage>
</organism>
<reference evidence="1 2" key="3">
    <citation type="journal article" date="2015" name="Genome Announc.">
        <title>Draft Genome Sequence of the Archiascomycetous Yeast Saitoella complicata.</title>
        <authorList>
            <person name="Yamauchi K."/>
            <person name="Kondo S."/>
            <person name="Hamamoto M."/>
            <person name="Takahashi Y."/>
            <person name="Ogura Y."/>
            <person name="Hayashi T."/>
            <person name="Nishida H."/>
        </authorList>
    </citation>
    <scope>NUCLEOTIDE SEQUENCE [LARGE SCALE GENOMIC DNA]</scope>
    <source>
        <strain evidence="1 2">NRRL Y-17804</strain>
    </source>
</reference>
<name>A0A0E9NPR6_SAICN</name>
<protein>
    <submittedName>
        <fullName evidence="1">Uncharacterized protein</fullName>
    </submittedName>
</protein>
<proteinExistence type="predicted"/>
<keyword evidence="2" id="KW-1185">Reference proteome</keyword>
<evidence type="ECO:0000313" key="2">
    <source>
        <dbReference type="Proteomes" id="UP000033140"/>
    </source>
</evidence>